<dbReference type="InterPro" id="IPR002052">
    <property type="entry name" value="DNA_methylase_N6_adenine_CS"/>
</dbReference>
<dbReference type="GO" id="GO:0008757">
    <property type="term" value="F:S-adenosylmethionine-dependent methyltransferase activity"/>
    <property type="evidence" value="ECO:0007669"/>
    <property type="project" value="UniProtKB-ARBA"/>
</dbReference>
<keyword evidence="2" id="KW-0949">S-adenosyl-L-methionine</keyword>
<sequence length="239" mass="24720">MEVTEGHLLNRRLRHIQPRQGHRTGLEPVLLAAAVPARPGERVLEGGTGSGAGLLCLAARVPDLRGVGLERCPATAALARANAEANGFDQLSVLAGDLAELRPEGVFDHAFANPPWHGTGTASPDSAREAAKRAAPGLFGLWAARLAAPLRPRGTLTLVVAAAALPACLQALAVAGCGSASVFPLWPKAGREAKLMLLRGIKGGRAPCRLLPGLVLHESDGRFTAAAEAVLRDGMALAF</sequence>
<reference evidence="4 5" key="1">
    <citation type="submission" date="2019-09" db="EMBL/GenBank/DDBJ databases">
        <title>Genome sequence of Rhodovastum atsumiense, a diverse member of the Acetobacteraceae family of non-sulfur purple photosynthetic bacteria.</title>
        <authorList>
            <person name="Meyer T."/>
            <person name="Kyndt J."/>
        </authorList>
    </citation>
    <scope>NUCLEOTIDE SEQUENCE [LARGE SCALE GENOMIC DNA]</scope>
    <source>
        <strain evidence="4 5">DSM 21279</strain>
    </source>
</reference>
<dbReference type="Pfam" id="PF05175">
    <property type="entry name" value="MTS"/>
    <property type="match status" value="1"/>
</dbReference>
<evidence type="ECO:0000313" key="5">
    <source>
        <dbReference type="Proteomes" id="UP000325255"/>
    </source>
</evidence>
<dbReference type="Proteomes" id="UP000325255">
    <property type="component" value="Unassembled WGS sequence"/>
</dbReference>
<dbReference type="InterPro" id="IPR050210">
    <property type="entry name" value="tRNA_Adenine-N(6)_MTase"/>
</dbReference>
<dbReference type="AlphaFoldDB" id="A0A5M6J291"/>
<evidence type="ECO:0000313" key="4">
    <source>
        <dbReference type="EMBL" id="KAA5614614.1"/>
    </source>
</evidence>
<dbReference type="GO" id="GO:0008170">
    <property type="term" value="F:N-methyltransferase activity"/>
    <property type="evidence" value="ECO:0007669"/>
    <property type="project" value="UniProtKB-ARBA"/>
</dbReference>
<dbReference type="OrthoDB" id="5489421at2"/>
<comment type="caution">
    <text evidence="4">The sequence shown here is derived from an EMBL/GenBank/DDBJ whole genome shotgun (WGS) entry which is preliminary data.</text>
</comment>
<name>A0A5M6J291_9PROT</name>
<evidence type="ECO:0000259" key="3">
    <source>
        <dbReference type="Pfam" id="PF05175"/>
    </source>
</evidence>
<dbReference type="SUPFAM" id="SSF53335">
    <property type="entry name" value="S-adenosyl-L-methionine-dependent methyltransferases"/>
    <property type="match status" value="1"/>
</dbReference>
<keyword evidence="1 4" id="KW-0489">Methyltransferase</keyword>
<gene>
    <name evidence="4" type="ORF">F1189_00345</name>
</gene>
<dbReference type="InterPro" id="IPR029063">
    <property type="entry name" value="SAM-dependent_MTases_sf"/>
</dbReference>
<evidence type="ECO:0000256" key="2">
    <source>
        <dbReference type="ARBA" id="ARBA00022691"/>
    </source>
</evidence>
<dbReference type="PANTHER" id="PTHR47739:SF1">
    <property type="entry name" value="TRNA1(VAL) (ADENINE(37)-N6)-METHYLTRANSFERASE"/>
    <property type="match status" value="1"/>
</dbReference>
<dbReference type="PANTHER" id="PTHR47739">
    <property type="entry name" value="TRNA1(VAL) (ADENINE(37)-N6)-METHYLTRANSFERASE"/>
    <property type="match status" value="1"/>
</dbReference>
<proteinExistence type="predicted"/>
<accession>A0A5M6J291</accession>
<dbReference type="RefSeq" id="WP_150038320.1">
    <property type="nucleotide sequence ID" value="NZ_OW485601.1"/>
</dbReference>
<dbReference type="GO" id="GO:0003676">
    <property type="term" value="F:nucleic acid binding"/>
    <property type="evidence" value="ECO:0007669"/>
    <property type="project" value="InterPro"/>
</dbReference>
<dbReference type="GO" id="GO:0032259">
    <property type="term" value="P:methylation"/>
    <property type="evidence" value="ECO:0007669"/>
    <property type="project" value="UniProtKB-KW"/>
</dbReference>
<dbReference type="Gene3D" id="3.40.50.150">
    <property type="entry name" value="Vaccinia Virus protein VP39"/>
    <property type="match status" value="1"/>
</dbReference>
<dbReference type="InterPro" id="IPR007848">
    <property type="entry name" value="Small_mtfrase_dom"/>
</dbReference>
<keyword evidence="5" id="KW-1185">Reference proteome</keyword>
<dbReference type="EMBL" id="VWPK01000001">
    <property type="protein sequence ID" value="KAA5614614.1"/>
    <property type="molecule type" value="Genomic_DNA"/>
</dbReference>
<dbReference type="CDD" id="cd02440">
    <property type="entry name" value="AdoMet_MTases"/>
    <property type="match status" value="1"/>
</dbReference>
<protein>
    <submittedName>
        <fullName evidence="4">Methyltransferase</fullName>
    </submittedName>
</protein>
<keyword evidence="4" id="KW-0808">Transferase</keyword>
<organism evidence="4 5">
    <name type="scientific">Rhodovastum atsumiense</name>
    <dbReference type="NCBI Taxonomy" id="504468"/>
    <lineage>
        <taxon>Bacteria</taxon>
        <taxon>Pseudomonadati</taxon>
        <taxon>Pseudomonadota</taxon>
        <taxon>Alphaproteobacteria</taxon>
        <taxon>Acetobacterales</taxon>
        <taxon>Acetobacteraceae</taxon>
        <taxon>Rhodovastum</taxon>
    </lineage>
</organism>
<evidence type="ECO:0000256" key="1">
    <source>
        <dbReference type="ARBA" id="ARBA00022603"/>
    </source>
</evidence>
<dbReference type="PROSITE" id="PS00092">
    <property type="entry name" value="N6_MTASE"/>
    <property type="match status" value="1"/>
</dbReference>
<feature type="domain" description="Methyltransferase small" evidence="3">
    <location>
        <begin position="30"/>
        <end position="135"/>
    </location>
</feature>